<dbReference type="Proteomes" id="UP001369736">
    <property type="component" value="Unassembled WGS sequence"/>
</dbReference>
<reference evidence="5 6" key="1">
    <citation type="submission" date="2024-03" db="EMBL/GenBank/DDBJ databases">
        <title>Actinomycetospora sp. OC33-EN07, a novel actinomycete isolated from wild orchid (Aerides multiflora).</title>
        <authorList>
            <person name="Suriyachadkun C."/>
        </authorList>
    </citation>
    <scope>NUCLEOTIDE SEQUENCE [LARGE SCALE GENOMIC DNA]</scope>
    <source>
        <strain evidence="5 6">OC33-EN07</strain>
    </source>
</reference>
<sequence>MSVGSATRPQDRPDTVLRALLPVVAVVGTVPPALIGPVVPPPASPEVVLAAGAVALAGVGLTTVGVWRLLALGTRVVPAVGLLGAGVLLGEGLAIGAEVAPAGSTGLVVGAAGGALAGAGLLGVLVRWRRGSLPGTPAPRALRGPLVGAGLVLLVLAATRTSVPAWLVAVGVVALALAGLPLVAAHVRAGTPRAALAVDPVLRPAPVRTPVPDDPYATIEVDPPAVSPVPSGPRLRVLHLAGADPDAAAALHRHLAAAGHEVTVLGPRSPGVHDRIEQHGTGMVRWTHPVRRGWTRSGRMLGYVAAAVVAARHTRADVVVEEIAASPGPLAVPRWTTRPVVALATRLPDPEPAEGATSLLRLRWWAVRAHRSIVVRSPADAEVLAAARCRADVAVIGDGIDPAALRTPPHRREDDVVVRVGRLGAGADAVRPLLYAWARVAPSTSSPGGPLVLLGCGAHEAALRECAAQLGLAEQVEFAADAGGEHARVASARLAVVPPGAPARAARAVALEALAVGTPVLGPDIAALREVVPPTVGVLVPEQLDPAALADAVTALHADRPRREAAATRGPRLARAHDLDVLAGQLEDVYLAAVTRGAMPLVRR</sequence>
<dbReference type="Pfam" id="PF13692">
    <property type="entry name" value="Glyco_trans_1_4"/>
    <property type="match status" value="1"/>
</dbReference>
<evidence type="ECO:0000313" key="5">
    <source>
        <dbReference type="EMBL" id="MEJ2863837.1"/>
    </source>
</evidence>
<evidence type="ECO:0000256" key="2">
    <source>
        <dbReference type="ARBA" id="ARBA00022679"/>
    </source>
</evidence>
<dbReference type="GO" id="GO:0016757">
    <property type="term" value="F:glycosyltransferase activity"/>
    <property type="evidence" value="ECO:0007669"/>
    <property type="project" value="UniProtKB-KW"/>
</dbReference>
<evidence type="ECO:0000256" key="3">
    <source>
        <dbReference type="SAM" id="Phobius"/>
    </source>
</evidence>
<organism evidence="5 6">
    <name type="scientific">Actinomycetospora flava</name>
    <dbReference type="NCBI Taxonomy" id="3129232"/>
    <lineage>
        <taxon>Bacteria</taxon>
        <taxon>Bacillati</taxon>
        <taxon>Actinomycetota</taxon>
        <taxon>Actinomycetes</taxon>
        <taxon>Pseudonocardiales</taxon>
        <taxon>Pseudonocardiaceae</taxon>
        <taxon>Actinomycetospora</taxon>
    </lineage>
</organism>
<accession>A0ABU8M909</accession>
<feature type="domain" description="Glycosyltransferase subfamily 4-like N-terminal" evidence="4">
    <location>
        <begin position="249"/>
        <end position="403"/>
    </location>
</feature>
<protein>
    <submittedName>
        <fullName evidence="5">Glycosyltransferase</fullName>
        <ecNumber evidence="5">2.4.-.-</ecNumber>
    </submittedName>
</protein>
<keyword evidence="3" id="KW-0812">Transmembrane</keyword>
<gene>
    <name evidence="5" type="ORF">WCD58_21950</name>
</gene>
<dbReference type="Pfam" id="PF13439">
    <property type="entry name" value="Glyco_transf_4"/>
    <property type="match status" value="1"/>
</dbReference>
<feature type="transmembrane region" description="Helical" evidence="3">
    <location>
        <begin position="165"/>
        <end position="184"/>
    </location>
</feature>
<dbReference type="EMBL" id="JBBEGM010000009">
    <property type="protein sequence ID" value="MEJ2863837.1"/>
    <property type="molecule type" value="Genomic_DNA"/>
</dbReference>
<dbReference type="EC" id="2.4.-.-" evidence="5"/>
<dbReference type="PANTHER" id="PTHR12526">
    <property type="entry name" value="GLYCOSYLTRANSFERASE"/>
    <property type="match status" value="1"/>
</dbReference>
<keyword evidence="2 5" id="KW-0808">Transferase</keyword>
<dbReference type="SUPFAM" id="SSF53756">
    <property type="entry name" value="UDP-Glycosyltransferase/glycogen phosphorylase"/>
    <property type="match status" value="1"/>
</dbReference>
<feature type="transmembrane region" description="Helical" evidence="3">
    <location>
        <begin position="107"/>
        <end position="128"/>
    </location>
</feature>
<proteinExistence type="predicted"/>
<evidence type="ECO:0000259" key="4">
    <source>
        <dbReference type="Pfam" id="PF13439"/>
    </source>
</evidence>
<comment type="caution">
    <text evidence="5">The sequence shown here is derived from an EMBL/GenBank/DDBJ whole genome shotgun (WGS) entry which is preliminary data.</text>
</comment>
<evidence type="ECO:0000313" key="6">
    <source>
        <dbReference type="Proteomes" id="UP001369736"/>
    </source>
</evidence>
<evidence type="ECO:0000256" key="1">
    <source>
        <dbReference type="ARBA" id="ARBA00022676"/>
    </source>
</evidence>
<keyword evidence="6" id="KW-1185">Reference proteome</keyword>
<dbReference type="RefSeq" id="WP_337705196.1">
    <property type="nucleotide sequence ID" value="NZ_JBBEGM010000009.1"/>
</dbReference>
<keyword evidence="3" id="KW-1133">Transmembrane helix</keyword>
<dbReference type="PANTHER" id="PTHR12526:SF638">
    <property type="entry name" value="SPORE COAT PROTEIN SA"/>
    <property type="match status" value="1"/>
</dbReference>
<feature type="transmembrane region" description="Helical" evidence="3">
    <location>
        <begin position="47"/>
        <end position="69"/>
    </location>
</feature>
<dbReference type="Gene3D" id="3.40.50.2000">
    <property type="entry name" value="Glycogen Phosphorylase B"/>
    <property type="match status" value="2"/>
</dbReference>
<keyword evidence="3" id="KW-0472">Membrane</keyword>
<feature type="transmembrane region" description="Helical" evidence="3">
    <location>
        <begin position="16"/>
        <end position="35"/>
    </location>
</feature>
<dbReference type="InterPro" id="IPR028098">
    <property type="entry name" value="Glyco_trans_4-like_N"/>
</dbReference>
<feature type="transmembrane region" description="Helical" evidence="3">
    <location>
        <begin position="76"/>
        <end position="95"/>
    </location>
</feature>
<keyword evidence="1 5" id="KW-0328">Glycosyltransferase</keyword>
<name>A0ABU8M909_9PSEU</name>